<dbReference type="EMBL" id="JABXYM010000001">
    <property type="protein sequence ID" value="MCR6095327.1"/>
    <property type="molecule type" value="Genomic_DNA"/>
</dbReference>
<name>A0A9Q4FXQ7_SALAG</name>
<gene>
    <name evidence="1" type="ORF">HXA33_02115</name>
</gene>
<dbReference type="InterPro" id="IPR036698">
    <property type="entry name" value="TM1070-like_sf"/>
</dbReference>
<reference evidence="1" key="1">
    <citation type="submission" date="2020-06" db="EMBL/GenBank/DDBJ databases">
        <title>Insight into the genomes of haloalkaliphilic bacilli from Kenyan soda lakes.</title>
        <authorList>
            <person name="Mwirichia R."/>
            <person name="Villamizar G.C."/>
            <person name="Poehlein A."/>
            <person name="Mugweru J."/>
            <person name="Kipnyargis A."/>
            <person name="Kiplimo D."/>
            <person name="Orwa P."/>
            <person name="Daniel R."/>
        </authorList>
    </citation>
    <scope>NUCLEOTIDE SEQUENCE</scope>
    <source>
        <strain evidence="1">B1096_S55</strain>
    </source>
</reference>
<dbReference type="Gene3D" id="2.60.290.11">
    <property type="entry name" value="TM1070-like"/>
    <property type="match status" value="1"/>
</dbReference>
<organism evidence="1 2">
    <name type="scientific">Salipaludibacillus agaradhaerens</name>
    <name type="common">Bacillus agaradhaerens</name>
    <dbReference type="NCBI Taxonomy" id="76935"/>
    <lineage>
        <taxon>Bacteria</taxon>
        <taxon>Bacillati</taxon>
        <taxon>Bacillota</taxon>
        <taxon>Bacilli</taxon>
        <taxon>Bacillales</taxon>
        <taxon>Bacillaceae</taxon>
    </lineage>
</organism>
<protein>
    <recommendedName>
        <fullName evidence="3">Sensory rhodopsin transducer</fullName>
    </recommendedName>
</protein>
<dbReference type="Pfam" id="PF07100">
    <property type="entry name" value="ASRT"/>
    <property type="match status" value="1"/>
</dbReference>
<comment type="caution">
    <text evidence="1">The sequence shown here is derived from an EMBL/GenBank/DDBJ whole genome shotgun (WGS) entry which is preliminary data.</text>
</comment>
<dbReference type="SUPFAM" id="SSF89232">
    <property type="entry name" value="Hypothetical protein TM1070"/>
    <property type="match status" value="1"/>
</dbReference>
<evidence type="ECO:0000313" key="2">
    <source>
        <dbReference type="Proteomes" id="UP001057753"/>
    </source>
</evidence>
<evidence type="ECO:0000313" key="1">
    <source>
        <dbReference type="EMBL" id="MCR6095327.1"/>
    </source>
</evidence>
<sequence length="121" mass="13702">MESKGKKHWFIPDGYIPEQSSGELESHEAICVLNCHPEPAHLSITIYFEDREPLDNVCETIPGRRTKHIRTNSLNNSENRHIPIGVPYALEITSDRPVIIQYSRLDSSQKALALMTTIGYA</sequence>
<evidence type="ECO:0008006" key="3">
    <source>
        <dbReference type="Google" id="ProtNLM"/>
    </source>
</evidence>
<accession>A0A9Q4FXQ7</accession>
<dbReference type="AlphaFoldDB" id="A0A9Q4FXQ7"/>
<dbReference type="Proteomes" id="UP001057753">
    <property type="component" value="Unassembled WGS sequence"/>
</dbReference>
<keyword evidence="2" id="KW-1185">Reference proteome</keyword>
<dbReference type="RefSeq" id="WP_257820024.1">
    <property type="nucleotide sequence ID" value="NZ_JABXYM010000001.1"/>
</dbReference>
<dbReference type="InterPro" id="IPR009794">
    <property type="entry name" value="ASRT"/>
</dbReference>
<dbReference type="PIRSF" id="PIRSF008711">
    <property type="entry name" value="UCP008711"/>
    <property type="match status" value="1"/>
</dbReference>
<proteinExistence type="predicted"/>